<dbReference type="OrthoDB" id="9919373at2"/>
<dbReference type="InterPro" id="IPR011005">
    <property type="entry name" value="Dihydropteroate_synth-like_sf"/>
</dbReference>
<dbReference type="Proteomes" id="UP000309676">
    <property type="component" value="Unassembled WGS sequence"/>
</dbReference>
<evidence type="ECO:0000313" key="1">
    <source>
        <dbReference type="EMBL" id="TLS53699.1"/>
    </source>
</evidence>
<reference evidence="1 2" key="1">
    <citation type="submission" date="2019-05" db="EMBL/GenBank/DDBJ databases">
        <authorList>
            <person name="Narsing Rao M.P."/>
            <person name="Li W.J."/>
        </authorList>
    </citation>
    <scope>NUCLEOTIDE SEQUENCE [LARGE SCALE GENOMIC DNA]</scope>
    <source>
        <strain evidence="1 2">SYSU_K30003</strain>
    </source>
</reference>
<comment type="caution">
    <text evidence="1">The sequence shown here is derived from an EMBL/GenBank/DDBJ whole genome shotgun (WGS) entry which is preliminary data.</text>
</comment>
<protein>
    <submittedName>
        <fullName evidence="1">Uncharacterized protein</fullName>
    </submittedName>
</protein>
<dbReference type="Gene3D" id="3.20.20.20">
    <property type="entry name" value="Dihydropteroate synthase-like"/>
    <property type="match status" value="1"/>
</dbReference>
<accession>A0A5R9GEW5</accession>
<dbReference type="SUPFAM" id="SSF51717">
    <property type="entry name" value="Dihydropteroate synthetase-like"/>
    <property type="match status" value="1"/>
</dbReference>
<sequence length="201" mass="21546">MEIVPYYSENDGATPPDGSCVRLRPGDAPRRLEGAEDVWLESPDPALASAAARVVREPVLNSLPADEAAWASFGPEALKTFARIVLLPFAPGARSQSFEANLEAVLSLADRYGVPADRRIVDVCVLPRRIEPDPAPYAARIASLRARGFAACAGLPNFVHDDDETLLPAFAHRLAAAGLAYAVVSARFLRKEGGVLRSLDD</sequence>
<dbReference type="EMBL" id="VCIW01000002">
    <property type="protein sequence ID" value="TLS53699.1"/>
    <property type="molecule type" value="Genomic_DNA"/>
</dbReference>
<gene>
    <name evidence="1" type="ORF">FE782_05355</name>
</gene>
<organism evidence="1 2">
    <name type="scientific">Paenibacillus antri</name>
    <dbReference type="NCBI Taxonomy" id="2582848"/>
    <lineage>
        <taxon>Bacteria</taxon>
        <taxon>Bacillati</taxon>
        <taxon>Bacillota</taxon>
        <taxon>Bacilli</taxon>
        <taxon>Bacillales</taxon>
        <taxon>Paenibacillaceae</taxon>
        <taxon>Paenibacillus</taxon>
    </lineage>
</organism>
<dbReference type="AlphaFoldDB" id="A0A5R9GEW5"/>
<name>A0A5R9GEW5_9BACL</name>
<proteinExistence type="predicted"/>
<evidence type="ECO:0000313" key="2">
    <source>
        <dbReference type="Proteomes" id="UP000309676"/>
    </source>
</evidence>
<keyword evidence="2" id="KW-1185">Reference proteome</keyword>
<dbReference type="RefSeq" id="WP_138193016.1">
    <property type="nucleotide sequence ID" value="NZ_VCIW01000002.1"/>
</dbReference>